<evidence type="ECO:0000256" key="1">
    <source>
        <dbReference type="SAM" id="SignalP"/>
    </source>
</evidence>
<evidence type="ECO:0000259" key="2">
    <source>
        <dbReference type="Pfam" id="PF13229"/>
    </source>
</evidence>
<keyword evidence="1" id="KW-0732">Signal</keyword>
<dbReference type="InterPro" id="IPR011050">
    <property type="entry name" value="Pectin_lyase_fold/virulence"/>
</dbReference>
<evidence type="ECO:0000313" key="4">
    <source>
        <dbReference type="Proteomes" id="UP000464954"/>
    </source>
</evidence>
<sequence>MKRFWFSGLALAASCLQAVAAEPIPSEQFYVQDFGSDPAVAVTSALAAAQTFGGTAEILFEPGTVYRMGLPDGEGMQSKYAVHIRNATNLVLNGQGATLLITHPEIGAICTEDCQNIEIKNFKIDYDPLPYAQGRIHAVSLSENWFDLKVDEGFLEPDHPCFDRAMAKWGLAIRDAADGGRQYGPGALFSEKWERTGDRIWRFYAKESRYDASLERAGLKFGERYIHMARNYAQAVAAKKCDEVLWENITIYASPGLAFYPHQTSHHTIRNCHVKVKEDRIFSTDADGIHMRGSRGHVLIDGCTFEGMADDGINVHSSAMSVQSQPASNQVLVKKHTYSVRPGDRVVAVDSASAGIIGTAAIQKVEDRGRNWLLSMDREFAPFNTEGAAGVNEHGDPIVAVNFYNLSESADQFMIRNCEFRDYRGRGILVSAHGGLIENNTFRVREGWGIVMNYETSRWAEGPIAHDVVIRNNRFFAKSASRQPAIQSRIHTRAGVQVDGNPVRNISIENNRFYGYQFPAIRMEYTEGLELKNNEEISAAE</sequence>
<dbReference type="KEGG" id="taer:GT409_15485"/>
<dbReference type="RefSeq" id="WP_160629954.1">
    <property type="nucleotide sequence ID" value="NZ_CP047593.1"/>
</dbReference>
<dbReference type="Pfam" id="PF13229">
    <property type="entry name" value="Beta_helix"/>
    <property type="match status" value="1"/>
</dbReference>
<dbReference type="AlphaFoldDB" id="A0A6P1M9R5"/>
<dbReference type="EMBL" id="CP047593">
    <property type="protein sequence ID" value="QHI70782.1"/>
    <property type="molecule type" value="Genomic_DNA"/>
</dbReference>
<dbReference type="InterPro" id="IPR039448">
    <property type="entry name" value="Beta_helix"/>
</dbReference>
<dbReference type="Proteomes" id="UP000464954">
    <property type="component" value="Chromosome"/>
</dbReference>
<dbReference type="SUPFAM" id="SSF51126">
    <property type="entry name" value="Pectin lyase-like"/>
    <property type="match status" value="1"/>
</dbReference>
<feature type="domain" description="Right handed beta helix" evidence="2">
    <location>
        <begin position="411"/>
        <end position="534"/>
    </location>
</feature>
<gene>
    <name evidence="3" type="ORF">GT409_15485</name>
</gene>
<dbReference type="InterPro" id="IPR012334">
    <property type="entry name" value="Pectin_lyas_fold"/>
</dbReference>
<keyword evidence="4" id="KW-1185">Reference proteome</keyword>
<dbReference type="SMART" id="SM00710">
    <property type="entry name" value="PbH1"/>
    <property type="match status" value="5"/>
</dbReference>
<proteinExistence type="predicted"/>
<evidence type="ECO:0000313" key="3">
    <source>
        <dbReference type="EMBL" id="QHI70782.1"/>
    </source>
</evidence>
<dbReference type="PROSITE" id="PS51257">
    <property type="entry name" value="PROKAR_LIPOPROTEIN"/>
    <property type="match status" value="1"/>
</dbReference>
<organism evidence="3 4">
    <name type="scientific">Tichowtungia aerotolerans</name>
    <dbReference type="NCBI Taxonomy" id="2697043"/>
    <lineage>
        <taxon>Bacteria</taxon>
        <taxon>Pseudomonadati</taxon>
        <taxon>Kiritimatiellota</taxon>
        <taxon>Tichowtungiia</taxon>
        <taxon>Tichowtungiales</taxon>
        <taxon>Tichowtungiaceae</taxon>
        <taxon>Tichowtungia</taxon>
    </lineage>
</organism>
<feature type="signal peptide" evidence="1">
    <location>
        <begin position="1"/>
        <end position="20"/>
    </location>
</feature>
<dbReference type="Gene3D" id="2.160.20.10">
    <property type="entry name" value="Single-stranded right-handed beta-helix, Pectin lyase-like"/>
    <property type="match status" value="2"/>
</dbReference>
<reference evidence="3 4" key="1">
    <citation type="submission" date="2020-01" db="EMBL/GenBank/DDBJ databases">
        <title>Ponticoccus aerotolerans gen. nov., sp. nov., an anaerobic bacterium and proposal of Ponticoccusceae fam. nov., Ponticoccusles ord. nov. and Ponticoccuse classis nov. in the phylum Kiritimatiellaeota.</title>
        <authorList>
            <person name="Zhou L.Y."/>
            <person name="Du Z.J."/>
        </authorList>
    </citation>
    <scope>NUCLEOTIDE SEQUENCE [LARGE SCALE GENOMIC DNA]</scope>
    <source>
        <strain evidence="3 4">S-5007</strain>
    </source>
</reference>
<name>A0A6P1M9R5_9BACT</name>
<accession>A0A6P1M9R5</accession>
<protein>
    <recommendedName>
        <fullName evidence="2">Right handed beta helix domain-containing protein</fullName>
    </recommendedName>
</protein>
<dbReference type="InterPro" id="IPR006626">
    <property type="entry name" value="PbH1"/>
</dbReference>
<feature type="chain" id="PRO_5026665434" description="Right handed beta helix domain-containing protein" evidence="1">
    <location>
        <begin position="21"/>
        <end position="541"/>
    </location>
</feature>